<dbReference type="Proteomes" id="UP000243333">
    <property type="component" value="Unassembled WGS sequence"/>
</dbReference>
<feature type="signal peptide" evidence="1">
    <location>
        <begin position="1"/>
        <end position="25"/>
    </location>
</feature>
<feature type="chain" id="PRO_5017257528" description="LysM domain-containing protein" evidence="1">
    <location>
        <begin position="26"/>
        <end position="254"/>
    </location>
</feature>
<evidence type="ECO:0008006" key="4">
    <source>
        <dbReference type="Google" id="ProtNLM"/>
    </source>
</evidence>
<gene>
    <name evidence="2" type="ORF">SAMN05660235_00628</name>
</gene>
<protein>
    <recommendedName>
        <fullName evidence="4">LysM domain-containing protein</fullName>
    </recommendedName>
</protein>
<evidence type="ECO:0000313" key="3">
    <source>
        <dbReference type="Proteomes" id="UP000243333"/>
    </source>
</evidence>
<organism evidence="2 3">
    <name type="scientific">Sporolituus thermophilus DSM 23256</name>
    <dbReference type="NCBI Taxonomy" id="1123285"/>
    <lineage>
        <taxon>Bacteria</taxon>
        <taxon>Bacillati</taxon>
        <taxon>Bacillota</taxon>
        <taxon>Negativicutes</taxon>
        <taxon>Selenomonadales</taxon>
        <taxon>Sporomusaceae</taxon>
        <taxon>Sporolituus</taxon>
    </lineage>
</organism>
<dbReference type="AlphaFoldDB" id="A0A1G7ITS8"/>
<evidence type="ECO:0000313" key="2">
    <source>
        <dbReference type="EMBL" id="SDF15709.1"/>
    </source>
</evidence>
<dbReference type="EMBL" id="FNBU01000003">
    <property type="protein sequence ID" value="SDF15709.1"/>
    <property type="molecule type" value="Genomic_DNA"/>
</dbReference>
<reference evidence="3" key="1">
    <citation type="submission" date="2016-10" db="EMBL/GenBank/DDBJ databases">
        <authorList>
            <person name="Varghese N."/>
            <person name="Submissions S."/>
        </authorList>
    </citation>
    <scope>NUCLEOTIDE SEQUENCE [LARGE SCALE GENOMIC DNA]</scope>
    <source>
        <strain evidence="3">DSM 23256</strain>
    </source>
</reference>
<keyword evidence="3" id="KW-1185">Reference proteome</keyword>
<proteinExistence type="predicted"/>
<keyword evidence="1" id="KW-0732">Signal</keyword>
<name>A0A1G7ITS8_9FIRM</name>
<evidence type="ECO:0000256" key="1">
    <source>
        <dbReference type="SAM" id="SignalP"/>
    </source>
</evidence>
<sequence>MNKTKKWLLAVSIATMFAANGVVMAATTAEQQGAPDDARPASMGKGHFAHKGGMRHFKGDNTALLELLKIDAATFKSEIQAGKSLVAIAREHGVSEQALKDFLVNQMSQRLDEAVKTGRIDAAKAEKMKAGIEERVADMINGKGPRHAGRAPMRGHGIFGDAKLLALLKIDAATLKNELGAGKTLVAIAQEHGVSEQALKDFMVGEMTKRIEEGVKAGRISADKAEAMKVNIESRVSAMINGKGPKPGHKWGAH</sequence>
<dbReference type="OrthoDB" id="2081047at2"/>
<accession>A0A1G7ITS8</accession>
<dbReference type="STRING" id="1123285.SAMN05660235_00628"/>
<dbReference type="RefSeq" id="WP_093688025.1">
    <property type="nucleotide sequence ID" value="NZ_FNBU01000003.1"/>
</dbReference>